<dbReference type="PROSITE" id="PS50966">
    <property type="entry name" value="ZF_SWIM"/>
    <property type="match status" value="1"/>
</dbReference>
<dbReference type="EMBL" id="JAFFZE010000015">
    <property type="protein sequence ID" value="MCT2585222.1"/>
    <property type="molecule type" value="Genomic_DNA"/>
</dbReference>
<feature type="domain" description="SWIM-type" evidence="2">
    <location>
        <begin position="49"/>
        <end position="86"/>
    </location>
</feature>
<dbReference type="RefSeq" id="WP_260192737.1">
    <property type="nucleotide sequence ID" value="NZ_JAFFZE010000015.1"/>
</dbReference>
<proteinExistence type="predicted"/>
<keyword evidence="4" id="KW-1185">Reference proteome</keyword>
<dbReference type="InterPro" id="IPR007527">
    <property type="entry name" value="Znf_SWIM"/>
</dbReference>
<evidence type="ECO:0000313" key="3">
    <source>
        <dbReference type="EMBL" id="MCT2585222.1"/>
    </source>
</evidence>
<dbReference type="Proteomes" id="UP001156441">
    <property type="component" value="Unassembled WGS sequence"/>
</dbReference>
<evidence type="ECO:0000256" key="1">
    <source>
        <dbReference type="PROSITE-ProRule" id="PRU00325"/>
    </source>
</evidence>
<dbReference type="InterPro" id="IPR011990">
    <property type="entry name" value="TPR-like_helical_dom_sf"/>
</dbReference>
<dbReference type="Gene3D" id="1.25.40.10">
    <property type="entry name" value="Tetratricopeptide repeat domain"/>
    <property type="match status" value="1"/>
</dbReference>
<sequence>MTAWFTEEDLAATAGGPSFARGRDYVAAVGDVQPTALGVKACVRGTADYEVWLGRDGARLVGECGCPYGADGNFCKHCVAVGLVLLAGDGPGSGEPDVRAHLDSLDHHELVDLLLAQAERDPVLYRKLSLRAAGTSGTPQVAVLRRQLDEALRVRGYLDRRATLDYAHRAKEVLVTIEELLDAGHAAEARPLARAAVEAVTAAMSTMDDEVGAVVGVCRRTFSLYAKACRAARPNPAKLAAWIAQVKLDTPWPTLELAEFTEALGAAGMAEYRSLVRHAHEVGDPDRALAVRAMREQLAAVDGDLDAHVDILAEGVPSPKAFLDIANLLRGEGQLAGAIRWAERGVEETGDPRVADLLIQSYVDDGRPAEALAVRTEALRATPTRHAYANLRRTAELTGAWPAAREPALDLLRAAAEDGEADELVGALLDDGEPAEAWQAAEKHGCGDRAWLEAARPHGVEHPAEVLAGYRRVIDNSLVRTGRDAYREVATLLVELRDLSARCGEEPAFTALVADIRARHHRRRALLVELNRRDL</sequence>
<protein>
    <recommendedName>
        <fullName evidence="2">SWIM-type domain-containing protein</fullName>
    </recommendedName>
</protein>
<evidence type="ECO:0000313" key="4">
    <source>
        <dbReference type="Proteomes" id="UP001156441"/>
    </source>
</evidence>
<name>A0ABT2JBJ9_9PSEU</name>
<comment type="caution">
    <text evidence="3">The sequence shown here is derived from an EMBL/GenBank/DDBJ whole genome shotgun (WGS) entry which is preliminary data.</text>
</comment>
<accession>A0ABT2JBJ9</accession>
<keyword evidence="1" id="KW-0862">Zinc</keyword>
<keyword evidence="1" id="KW-0863">Zinc-finger</keyword>
<reference evidence="3 4" key="1">
    <citation type="submission" date="2021-02" db="EMBL/GenBank/DDBJ databases">
        <title>Actinophytocola xerophila sp. nov., isolated from soil of cotton cropping field.</title>
        <authorList>
            <person name="Huang R."/>
            <person name="Chen X."/>
            <person name="Ge X."/>
            <person name="Liu W."/>
        </authorList>
    </citation>
    <scope>NUCLEOTIDE SEQUENCE [LARGE SCALE GENOMIC DNA]</scope>
    <source>
        <strain evidence="3 4">S1-96</strain>
    </source>
</reference>
<organism evidence="3 4">
    <name type="scientific">Actinophytocola gossypii</name>
    <dbReference type="NCBI Taxonomy" id="2812003"/>
    <lineage>
        <taxon>Bacteria</taxon>
        <taxon>Bacillati</taxon>
        <taxon>Actinomycetota</taxon>
        <taxon>Actinomycetes</taxon>
        <taxon>Pseudonocardiales</taxon>
        <taxon>Pseudonocardiaceae</taxon>
    </lineage>
</organism>
<keyword evidence="1" id="KW-0479">Metal-binding</keyword>
<gene>
    <name evidence="3" type="ORF">JT362_19075</name>
</gene>
<evidence type="ECO:0000259" key="2">
    <source>
        <dbReference type="PROSITE" id="PS50966"/>
    </source>
</evidence>